<sequence>MSCYFSILHGGLFCGSAWESQGEMNNSSWRYGLTQGRYKAISRRFRCEAFRCAATRRHTLGTGVIMQTEYPEKRGLNAVHTTNKYRVFQCTVNWARARLKTTFIDIVAAESSRISSVAVRDVHGAEYEFSINSLPVYLCQPRT</sequence>
<evidence type="ECO:0000313" key="2">
    <source>
        <dbReference type="Proteomes" id="UP000322887"/>
    </source>
</evidence>
<reference evidence="1 2" key="1">
    <citation type="submission" date="2019-08" db="EMBL/GenBank/DDBJ databases">
        <title>Deep-cultivation of Planctomycetes and their phenomic and genomic characterization uncovers novel biology.</title>
        <authorList>
            <person name="Wiegand S."/>
            <person name="Jogler M."/>
            <person name="Boedeker C."/>
            <person name="Pinto D."/>
            <person name="Vollmers J."/>
            <person name="Rivas-Marin E."/>
            <person name="Kohn T."/>
            <person name="Peeters S.H."/>
            <person name="Heuer A."/>
            <person name="Rast P."/>
            <person name="Oberbeckmann S."/>
            <person name="Bunk B."/>
            <person name="Jeske O."/>
            <person name="Meyerdierks A."/>
            <person name="Storesund J.E."/>
            <person name="Kallscheuer N."/>
            <person name="Luecker S."/>
            <person name="Lage O.M."/>
            <person name="Pohl T."/>
            <person name="Merkel B.J."/>
            <person name="Hornburger P."/>
            <person name="Mueller R.-W."/>
            <person name="Bruemmer F."/>
            <person name="Labrenz M."/>
            <person name="Spormann A.M."/>
            <person name="Op den Camp H."/>
            <person name="Overmann J."/>
            <person name="Amann R."/>
            <person name="Jetten M.S.M."/>
            <person name="Mascher T."/>
            <person name="Medema M.H."/>
            <person name="Devos D.P."/>
            <person name="Kaster A.-K."/>
            <person name="Ovreas L."/>
            <person name="Rohde M."/>
            <person name="Galperin M.Y."/>
            <person name="Jogler C."/>
        </authorList>
    </citation>
    <scope>NUCLEOTIDE SEQUENCE [LARGE SCALE GENOMIC DNA]</scope>
    <source>
        <strain evidence="1 2">DSM 8797</strain>
    </source>
</reference>
<dbReference type="Proteomes" id="UP000322887">
    <property type="component" value="Chromosome"/>
</dbReference>
<gene>
    <name evidence="1" type="ORF">GmarT_34600</name>
</gene>
<organism evidence="1 2">
    <name type="scientific">Gimesia maris</name>
    <dbReference type="NCBI Taxonomy" id="122"/>
    <lineage>
        <taxon>Bacteria</taxon>
        <taxon>Pseudomonadati</taxon>
        <taxon>Planctomycetota</taxon>
        <taxon>Planctomycetia</taxon>
        <taxon>Planctomycetales</taxon>
        <taxon>Planctomycetaceae</taxon>
        <taxon>Gimesia</taxon>
    </lineage>
</organism>
<proteinExistence type="predicted"/>
<accession>A0ABX5YPN0</accession>
<keyword evidence="2" id="KW-1185">Reference proteome</keyword>
<name>A0ABX5YPN0_9PLAN</name>
<evidence type="ECO:0000313" key="1">
    <source>
        <dbReference type="EMBL" id="QEG17578.1"/>
    </source>
</evidence>
<protein>
    <submittedName>
        <fullName evidence="1">Uncharacterized protein</fullName>
    </submittedName>
</protein>
<dbReference type="EMBL" id="CP042910">
    <property type="protein sequence ID" value="QEG17578.1"/>
    <property type="molecule type" value="Genomic_DNA"/>
</dbReference>